<keyword evidence="10" id="KW-0067">ATP-binding</keyword>
<evidence type="ECO:0000256" key="5">
    <source>
        <dbReference type="ARBA" id="ARBA00012388"/>
    </source>
</evidence>
<keyword evidence="11" id="KW-0460">Magnesium</keyword>
<evidence type="ECO:0000256" key="9">
    <source>
        <dbReference type="ARBA" id="ARBA00022741"/>
    </source>
</evidence>
<organism evidence="19 20">
    <name type="scientific">Solea senegalensis</name>
    <name type="common">Senegalese sole</name>
    <dbReference type="NCBI Taxonomy" id="28829"/>
    <lineage>
        <taxon>Eukaryota</taxon>
        <taxon>Metazoa</taxon>
        <taxon>Chordata</taxon>
        <taxon>Craniata</taxon>
        <taxon>Vertebrata</taxon>
        <taxon>Euteleostomi</taxon>
        <taxon>Actinopterygii</taxon>
        <taxon>Neopterygii</taxon>
        <taxon>Teleostei</taxon>
        <taxon>Neoteleostei</taxon>
        <taxon>Acanthomorphata</taxon>
        <taxon>Carangaria</taxon>
        <taxon>Pleuronectiformes</taxon>
        <taxon>Pleuronectoidei</taxon>
        <taxon>Soleidae</taxon>
        <taxon>Solea</taxon>
    </lineage>
</organism>
<accession>A0AAV6RVM1</accession>
<sequence>MTSCNPLNSQAQPVPKIPKYYGITPPISEDLPTETDTIQTKELIKCLRSYDIFEEDLEHQHREDVVKRLESLFTEWLKEMCLEMNVPENVMDNVGGKALPFGSFRLGAYAKGADIDVLCVGPGFIKRKDFFTSFYEKLKAQEVKNIRAVEEAFVPVIKFIYDGIEVDMVIAMVVRKSIPGSLNLLDDKILKDMDKYSVRSLNGYRVTEEILLLVPNIQNFQLALIAIKLWAKRRNIYSNMLGFLCGISLAILVARICQLYPNAAVSTVVIKFFKVYSMWDWSIPVCLRVVVDRYYSLPFWDPTLNPSDRCHMMPIITPAYPQQNTTFNVSSSTLAVITEEINLGHAITQEILQKKADWSKLFETPNFFEKYQQYVVLKVTSAEKLHHECVSLVESKIRHLVGLLERNRQISRAHLHTQSFPGPSQENNKEEVSTQWLIGLLISSDAEIDLSLTIPSFIDTIHSLAQNSKANVDGMSISGMFTNRDNLHWAMPGDMRTRVSCPDPKPAVSHLTAATVLPTHIDKPVKRMAASSSTSSYMSPCPTKRSCSPSAGSSSEGSKPVGGPAPSSVDESQAASGSPSTPPPSVRATSKKRPASTELDVPVKKFKFDQNHPTVELSDLQPSPSKPVTTVKRPIKLHLLSKRKGISYSLRWREQKLTCKNL</sequence>
<dbReference type="PANTHER" id="PTHR10682:SF9">
    <property type="entry name" value="POLY(A) POLYMERASE ALPHA"/>
    <property type="match status" value="1"/>
</dbReference>
<feature type="compositionally biased region" description="Low complexity" evidence="15">
    <location>
        <begin position="546"/>
        <end position="558"/>
    </location>
</feature>
<evidence type="ECO:0000256" key="2">
    <source>
        <dbReference type="ARBA" id="ARBA00001946"/>
    </source>
</evidence>
<dbReference type="GO" id="GO:0006397">
    <property type="term" value="P:mRNA processing"/>
    <property type="evidence" value="ECO:0007669"/>
    <property type="project" value="UniProtKB-KW"/>
</dbReference>
<feature type="compositionally biased region" description="Basic and acidic residues" evidence="15">
    <location>
        <begin position="601"/>
        <end position="610"/>
    </location>
</feature>
<comment type="subcellular location">
    <subcellularLocation>
        <location evidence="3">Nucleus</location>
    </subcellularLocation>
</comment>
<dbReference type="AlphaFoldDB" id="A0AAV6RVM1"/>
<evidence type="ECO:0000313" key="19">
    <source>
        <dbReference type="EMBL" id="KAG7508865.1"/>
    </source>
</evidence>
<dbReference type="Pfam" id="PF04928">
    <property type="entry name" value="PAP_central"/>
    <property type="match status" value="1"/>
</dbReference>
<keyword evidence="7" id="KW-0808">Transferase</keyword>
<keyword evidence="13" id="KW-0539">Nucleus</keyword>
<evidence type="ECO:0000313" key="20">
    <source>
        <dbReference type="Proteomes" id="UP000693946"/>
    </source>
</evidence>
<evidence type="ECO:0000256" key="14">
    <source>
        <dbReference type="ARBA" id="ARBA00048830"/>
    </source>
</evidence>
<dbReference type="Proteomes" id="UP000693946">
    <property type="component" value="Linkage Group LG17"/>
</dbReference>
<feature type="region of interest" description="Disordered" evidence="15">
    <location>
        <begin position="525"/>
        <end position="629"/>
    </location>
</feature>
<keyword evidence="12" id="KW-0464">Manganese</keyword>
<evidence type="ECO:0000256" key="8">
    <source>
        <dbReference type="ARBA" id="ARBA00022723"/>
    </source>
</evidence>
<reference evidence="19 20" key="1">
    <citation type="journal article" date="2021" name="Sci. Rep.">
        <title>Chromosome anchoring in Senegalese sole (Solea senegalensis) reveals sex-associated markers and genome rearrangements in flatfish.</title>
        <authorList>
            <person name="Guerrero-Cozar I."/>
            <person name="Gomez-Garrido J."/>
            <person name="Berbel C."/>
            <person name="Martinez-Blanch J.F."/>
            <person name="Alioto T."/>
            <person name="Claros M.G."/>
            <person name="Gagnaire P.A."/>
            <person name="Manchado M."/>
        </authorList>
    </citation>
    <scope>NUCLEOTIDE SEQUENCE [LARGE SCALE GENOMIC DNA]</scope>
    <source>
        <strain evidence="19">Sse05_10M</strain>
    </source>
</reference>
<keyword evidence="6" id="KW-0507">mRNA processing</keyword>
<comment type="catalytic activity">
    <reaction evidence="14">
        <text>RNA(n) + ATP = RNA(n)-3'-adenine ribonucleotide + diphosphate</text>
        <dbReference type="Rhea" id="RHEA:11332"/>
        <dbReference type="Rhea" id="RHEA-COMP:14527"/>
        <dbReference type="Rhea" id="RHEA-COMP:17347"/>
        <dbReference type="ChEBI" id="CHEBI:30616"/>
        <dbReference type="ChEBI" id="CHEBI:33019"/>
        <dbReference type="ChEBI" id="CHEBI:140395"/>
        <dbReference type="ChEBI" id="CHEBI:173115"/>
        <dbReference type="EC" id="2.7.7.19"/>
    </reaction>
</comment>
<keyword evidence="9" id="KW-0547">Nucleotide-binding</keyword>
<dbReference type="GO" id="GO:1990817">
    <property type="term" value="F:poly(A) RNA polymerase activity"/>
    <property type="evidence" value="ECO:0007669"/>
    <property type="project" value="UniProtKB-EC"/>
</dbReference>
<dbReference type="PANTHER" id="PTHR10682">
    <property type="entry name" value="POLY A POLYMERASE"/>
    <property type="match status" value="1"/>
</dbReference>
<dbReference type="InterPro" id="IPR048840">
    <property type="entry name" value="PolA_pol_NTPase"/>
</dbReference>
<dbReference type="InterPro" id="IPR007012">
    <property type="entry name" value="PolA_pol_cen_dom"/>
</dbReference>
<protein>
    <recommendedName>
        <fullName evidence="5">polynucleotide adenylyltransferase</fullName>
        <ecNumber evidence="5">2.7.7.19</ecNumber>
    </recommendedName>
</protein>
<dbReference type="GO" id="GO:0046872">
    <property type="term" value="F:metal ion binding"/>
    <property type="evidence" value="ECO:0007669"/>
    <property type="project" value="UniProtKB-KW"/>
</dbReference>
<name>A0AAV6RVM1_SOLSE</name>
<evidence type="ECO:0000256" key="15">
    <source>
        <dbReference type="SAM" id="MobiDB-lite"/>
    </source>
</evidence>
<keyword evidence="20" id="KW-1185">Reference proteome</keyword>
<dbReference type="Pfam" id="PF04926">
    <property type="entry name" value="PAP_RNA-bind"/>
    <property type="match status" value="1"/>
</dbReference>
<feature type="domain" description="Poly(A) polymerase nucleotidyltransferase" evidence="18">
    <location>
        <begin position="22"/>
        <end position="214"/>
    </location>
</feature>
<evidence type="ECO:0000256" key="10">
    <source>
        <dbReference type="ARBA" id="ARBA00022840"/>
    </source>
</evidence>
<gene>
    <name evidence="19" type="ORF">JOB18_026694</name>
</gene>
<dbReference type="EC" id="2.7.7.19" evidence="5"/>
<dbReference type="GO" id="GO:0003723">
    <property type="term" value="F:RNA binding"/>
    <property type="evidence" value="ECO:0007669"/>
    <property type="project" value="InterPro"/>
</dbReference>
<feature type="domain" description="Poly(A) polymerase central" evidence="17">
    <location>
        <begin position="219"/>
        <end position="363"/>
    </location>
</feature>
<dbReference type="GO" id="GO:0005524">
    <property type="term" value="F:ATP binding"/>
    <property type="evidence" value="ECO:0007669"/>
    <property type="project" value="UniProtKB-KW"/>
</dbReference>
<dbReference type="CDD" id="cd05402">
    <property type="entry name" value="NT_PAP_TUTase"/>
    <property type="match status" value="1"/>
</dbReference>
<evidence type="ECO:0000259" key="18">
    <source>
        <dbReference type="Pfam" id="PF20750"/>
    </source>
</evidence>
<evidence type="ECO:0000259" key="16">
    <source>
        <dbReference type="Pfam" id="PF04926"/>
    </source>
</evidence>
<evidence type="ECO:0000256" key="6">
    <source>
        <dbReference type="ARBA" id="ARBA00022664"/>
    </source>
</evidence>
<comment type="caution">
    <text evidence="19">The sequence shown here is derived from an EMBL/GenBank/DDBJ whole genome shotgun (WGS) entry which is preliminary data.</text>
</comment>
<evidence type="ECO:0000259" key="17">
    <source>
        <dbReference type="Pfam" id="PF04928"/>
    </source>
</evidence>
<comment type="cofactor">
    <cofactor evidence="2">
        <name>Mg(2+)</name>
        <dbReference type="ChEBI" id="CHEBI:18420"/>
    </cofactor>
</comment>
<comment type="cofactor">
    <cofactor evidence="1">
        <name>Mn(2+)</name>
        <dbReference type="ChEBI" id="CHEBI:29035"/>
    </cofactor>
</comment>
<dbReference type="FunFam" id="3.30.460.10:FF:000002">
    <property type="entry name" value="Poly(A) polymerase alpha, putative"/>
    <property type="match status" value="1"/>
</dbReference>
<evidence type="ECO:0000256" key="12">
    <source>
        <dbReference type="ARBA" id="ARBA00023211"/>
    </source>
</evidence>
<dbReference type="GO" id="GO:0005634">
    <property type="term" value="C:nucleus"/>
    <property type="evidence" value="ECO:0007669"/>
    <property type="project" value="UniProtKB-SubCell"/>
</dbReference>
<keyword evidence="8" id="KW-0479">Metal-binding</keyword>
<evidence type="ECO:0000256" key="11">
    <source>
        <dbReference type="ARBA" id="ARBA00022842"/>
    </source>
</evidence>
<proteinExistence type="inferred from homology"/>
<evidence type="ECO:0000256" key="1">
    <source>
        <dbReference type="ARBA" id="ARBA00001936"/>
    </source>
</evidence>
<feature type="compositionally biased region" description="Low complexity" evidence="15">
    <location>
        <begin position="528"/>
        <end position="539"/>
    </location>
</feature>
<dbReference type="InterPro" id="IPR007010">
    <property type="entry name" value="PolA_pol_RNA-bd_dom"/>
</dbReference>
<evidence type="ECO:0000256" key="7">
    <source>
        <dbReference type="ARBA" id="ARBA00022679"/>
    </source>
</evidence>
<evidence type="ECO:0000256" key="13">
    <source>
        <dbReference type="ARBA" id="ARBA00023242"/>
    </source>
</evidence>
<dbReference type="Pfam" id="PF20750">
    <property type="entry name" value="PAP_NTPase"/>
    <property type="match status" value="1"/>
</dbReference>
<evidence type="ECO:0000256" key="4">
    <source>
        <dbReference type="ARBA" id="ARBA00010912"/>
    </source>
</evidence>
<feature type="domain" description="Poly(A) polymerase RNA-binding" evidence="16">
    <location>
        <begin position="366"/>
        <end position="433"/>
    </location>
</feature>
<dbReference type="EMBL" id="JAGKHQ010000009">
    <property type="protein sequence ID" value="KAG7508865.1"/>
    <property type="molecule type" value="Genomic_DNA"/>
</dbReference>
<dbReference type="FunFam" id="1.10.1410.10:FF:000001">
    <property type="entry name" value="Putative poly(A) polymerase gamma"/>
    <property type="match status" value="1"/>
</dbReference>
<evidence type="ECO:0000256" key="3">
    <source>
        <dbReference type="ARBA" id="ARBA00004123"/>
    </source>
</evidence>
<comment type="similarity">
    <text evidence="4">Belongs to the poly(A) polymerase family.</text>
</comment>